<name>A0A9E7AM16_9ACTO</name>
<dbReference type="NCBIfam" id="TIGR00278">
    <property type="entry name" value="membrane protein insertion efficiency factor YidD"/>
    <property type="match status" value="1"/>
</dbReference>
<dbReference type="HAMAP" id="MF_00386">
    <property type="entry name" value="UPF0161_YidD"/>
    <property type="match status" value="1"/>
</dbReference>
<reference evidence="2" key="1">
    <citation type="submission" date="2022-05" db="EMBL/GenBank/DDBJ databases">
        <title>Using nanopore sequencing to obtain complete genomes from saliva samples.</title>
        <authorList>
            <person name="Baker J.L."/>
        </authorList>
    </citation>
    <scope>NUCLEOTIDE SEQUENCE</scope>
    <source>
        <strain evidence="2">JCVI-JB-Ag32</strain>
    </source>
</reference>
<evidence type="ECO:0000313" key="3">
    <source>
        <dbReference type="Proteomes" id="UP000830236"/>
    </source>
</evidence>
<dbReference type="PANTHER" id="PTHR33383">
    <property type="entry name" value="MEMBRANE PROTEIN INSERTION EFFICIENCY FACTOR-RELATED"/>
    <property type="match status" value="1"/>
</dbReference>
<dbReference type="Pfam" id="PF01809">
    <property type="entry name" value="YidD"/>
    <property type="match status" value="1"/>
</dbReference>
<proteinExistence type="inferred from homology"/>
<organism evidence="2 3">
    <name type="scientific">Actinomyces graevenitzii</name>
    <dbReference type="NCBI Taxonomy" id="55565"/>
    <lineage>
        <taxon>Bacteria</taxon>
        <taxon>Bacillati</taxon>
        <taxon>Actinomycetota</taxon>
        <taxon>Actinomycetes</taxon>
        <taxon>Actinomycetales</taxon>
        <taxon>Actinomycetaceae</taxon>
        <taxon>Actinomyces</taxon>
    </lineage>
</organism>
<gene>
    <name evidence="2" type="primary">yidD</name>
    <name evidence="2" type="ORF">M3I41_09100</name>
</gene>
<keyword evidence="1" id="KW-0472">Membrane</keyword>
<comment type="subcellular location">
    <subcellularLocation>
        <location evidence="1">Cell membrane</location>
        <topology evidence="1">Peripheral membrane protein</topology>
        <orientation evidence="1">Cytoplasmic side</orientation>
    </subcellularLocation>
</comment>
<dbReference type="GO" id="GO:0005886">
    <property type="term" value="C:plasma membrane"/>
    <property type="evidence" value="ECO:0007669"/>
    <property type="project" value="UniProtKB-SubCell"/>
</dbReference>
<dbReference type="SMART" id="SM01234">
    <property type="entry name" value="Haemolytic"/>
    <property type="match status" value="1"/>
</dbReference>
<comment type="similarity">
    <text evidence="1">Belongs to the UPF0161 family.</text>
</comment>
<dbReference type="PANTHER" id="PTHR33383:SF1">
    <property type="entry name" value="MEMBRANE PROTEIN INSERTION EFFICIENCY FACTOR-RELATED"/>
    <property type="match status" value="1"/>
</dbReference>
<dbReference type="Proteomes" id="UP000830236">
    <property type="component" value="Chromosome"/>
</dbReference>
<dbReference type="EMBL" id="CP097095">
    <property type="protein sequence ID" value="UQF79702.1"/>
    <property type="molecule type" value="Genomic_DNA"/>
</dbReference>
<dbReference type="KEGG" id="agh:M3I41_09100"/>
<protein>
    <recommendedName>
        <fullName evidence="1">Putative membrane protein insertion efficiency factor</fullName>
    </recommendedName>
</protein>
<dbReference type="InterPro" id="IPR002696">
    <property type="entry name" value="Membr_insert_effic_factor_YidD"/>
</dbReference>
<accession>A0A9E7AM16</accession>
<keyword evidence="1" id="KW-1003">Cell membrane</keyword>
<sequence>MFKRLVLAPIGWYRKYISPAIAPRCRYYPSCSTYAVEAIEVHGVFKGLALSAWRILRCNPYSRGGVDHVPEVGHWRYAYPKDVARFQVPSAAAGQDAPQTRQGQLG</sequence>
<evidence type="ECO:0000313" key="2">
    <source>
        <dbReference type="EMBL" id="UQF79702.1"/>
    </source>
</evidence>
<comment type="function">
    <text evidence="1">Could be involved in insertion of integral membrane proteins into the membrane.</text>
</comment>
<evidence type="ECO:0000256" key="1">
    <source>
        <dbReference type="HAMAP-Rule" id="MF_00386"/>
    </source>
</evidence>
<dbReference type="AlphaFoldDB" id="A0A9E7AM16"/>